<keyword evidence="2" id="KW-0808">Transferase</keyword>
<gene>
    <name evidence="4" type="ORF">ILUMI_18387</name>
</gene>
<keyword evidence="5" id="KW-1185">Reference proteome</keyword>
<feature type="domain" description="Sulfotransferase" evidence="3">
    <location>
        <begin position="34"/>
        <end position="145"/>
    </location>
</feature>
<comment type="caution">
    <text evidence="4">The sequence shown here is derived from an EMBL/GenBank/DDBJ whole genome shotgun (WGS) entry which is preliminary data.</text>
</comment>
<proteinExistence type="inferred from homology"/>
<sequence length="145" mass="17275">MLSFRFSIFVHPETKAEFLKENSFSEKNQALVEAVSAPGWELLAKQKGRRFIKTHLPFSLLPPDLFTAGCKVIYVARNPKDVAVSFFHLNRLIRTQGYLGDFPKFWDYFERNLQSWTPYWSHIQEGWERRNSENVLFMFYEQMNK</sequence>
<dbReference type="PANTHER" id="PTHR11783">
    <property type="entry name" value="SULFOTRANSFERASE SULT"/>
    <property type="match status" value="1"/>
</dbReference>
<reference evidence="4" key="1">
    <citation type="submission" date="2019-08" db="EMBL/GenBank/DDBJ databases">
        <title>The genome of the North American firefly Photinus pyralis.</title>
        <authorList>
            <consortium name="Photinus pyralis genome working group"/>
            <person name="Fallon T.R."/>
            <person name="Sander Lower S.E."/>
            <person name="Weng J.-K."/>
        </authorList>
    </citation>
    <scope>NUCLEOTIDE SEQUENCE</scope>
    <source>
        <strain evidence="4">TRF0915ILg1</strain>
        <tissue evidence="4">Whole body</tissue>
    </source>
</reference>
<dbReference type="InterPro" id="IPR000863">
    <property type="entry name" value="Sulfotransferase_dom"/>
</dbReference>
<organism evidence="4 5">
    <name type="scientific">Ignelater luminosus</name>
    <name type="common">Cucubano</name>
    <name type="synonym">Pyrophorus luminosus</name>
    <dbReference type="NCBI Taxonomy" id="2038154"/>
    <lineage>
        <taxon>Eukaryota</taxon>
        <taxon>Metazoa</taxon>
        <taxon>Ecdysozoa</taxon>
        <taxon>Arthropoda</taxon>
        <taxon>Hexapoda</taxon>
        <taxon>Insecta</taxon>
        <taxon>Pterygota</taxon>
        <taxon>Neoptera</taxon>
        <taxon>Endopterygota</taxon>
        <taxon>Coleoptera</taxon>
        <taxon>Polyphaga</taxon>
        <taxon>Elateriformia</taxon>
        <taxon>Elateroidea</taxon>
        <taxon>Elateridae</taxon>
        <taxon>Agrypninae</taxon>
        <taxon>Pyrophorini</taxon>
        <taxon>Ignelater</taxon>
    </lineage>
</organism>
<comment type="similarity">
    <text evidence="1">Belongs to the sulfotransferase 1 family.</text>
</comment>
<dbReference type="Proteomes" id="UP000801492">
    <property type="component" value="Unassembled WGS sequence"/>
</dbReference>
<dbReference type="Gene3D" id="3.40.50.300">
    <property type="entry name" value="P-loop containing nucleotide triphosphate hydrolases"/>
    <property type="match status" value="1"/>
</dbReference>
<evidence type="ECO:0000256" key="1">
    <source>
        <dbReference type="ARBA" id="ARBA00005771"/>
    </source>
</evidence>
<evidence type="ECO:0000256" key="2">
    <source>
        <dbReference type="ARBA" id="ARBA00022679"/>
    </source>
</evidence>
<feature type="non-terminal residue" evidence="4">
    <location>
        <position position="1"/>
    </location>
</feature>
<dbReference type="GO" id="GO:0008146">
    <property type="term" value="F:sulfotransferase activity"/>
    <property type="evidence" value="ECO:0007669"/>
    <property type="project" value="InterPro"/>
</dbReference>
<dbReference type="EMBL" id="VTPC01081794">
    <property type="protein sequence ID" value="KAF2887786.1"/>
    <property type="molecule type" value="Genomic_DNA"/>
</dbReference>
<evidence type="ECO:0000259" key="3">
    <source>
        <dbReference type="Pfam" id="PF00685"/>
    </source>
</evidence>
<dbReference type="AlphaFoldDB" id="A0A8K0CMM8"/>
<evidence type="ECO:0000313" key="5">
    <source>
        <dbReference type="Proteomes" id="UP000801492"/>
    </source>
</evidence>
<dbReference type="SUPFAM" id="SSF52540">
    <property type="entry name" value="P-loop containing nucleoside triphosphate hydrolases"/>
    <property type="match status" value="1"/>
</dbReference>
<evidence type="ECO:0000313" key="4">
    <source>
        <dbReference type="EMBL" id="KAF2887786.1"/>
    </source>
</evidence>
<dbReference type="Pfam" id="PF00685">
    <property type="entry name" value="Sulfotransfer_1"/>
    <property type="match status" value="1"/>
</dbReference>
<dbReference type="InterPro" id="IPR027417">
    <property type="entry name" value="P-loop_NTPase"/>
</dbReference>
<accession>A0A8K0CMM8</accession>
<protein>
    <recommendedName>
        <fullName evidence="3">Sulfotransferase domain-containing protein</fullName>
    </recommendedName>
</protein>
<name>A0A8K0CMM8_IGNLU</name>
<dbReference type="OrthoDB" id="205623at2759"/>